<feature type="domain" description="Tc1-like transposase DDE" evidence="1">
    <location>
        <begin position="156"/>
        <end position="296"/>
    </location>
</feature>
<reference evidence="2" key="1">
    <citation type="submission" date="2014-11" db="EMBL/GenBank/DDBJ databases">
        <authorList>
            <person name="Otto D Thomas"/>
            <person name="Naeem Raeece"/>
        </authorList>
    </citation>
    <scope>NUCLEOTIDE SEQUENCE</scope>
</reference>
<evidence type="ECO:0000259" key="1">
    <source>
        <dbReference type="Pfam" id="PF13358"/>
    </source>
</evidence>
<dbReference type="VEuPathDB" id="CryptoDB:Cvel_5257"/>
<proteinExistence type="predicted"/>
<name>A0A0G4GV28_9ALVE</name>
<evidence type="ECO:0000313" key="2">
    <source>
        <dbReference type="EMBL" id="CEM34726.1"/>
    </source>
</evidence>
<dbReference type="GO" id="GO:0003676">
    <property type="term" value="F:nucleic acid binding"/>
    <property type="evidence" value="ECO:0007669"/>
    <property type="project" value="InterPro"/>
</dbReference>
<dbReference type="InterPro" id="IPR036397">
    <property type="entry name" value="RNaseH_sf"/>
</dbReference>
<dbReference type="InterPro" id="IPR038717">
    <property type="entry name" value="Tc1-like_DDE_dom"/>
</dbReference>
<dbReference type="EMBL" id="CDMZ01001580">
    <property type="protein sequence ID" value="CEM34726.1"/>
    <property type="molecule type" value="Genomic_DNA"/>
</dbReference>
<organism evidence="2">
    <name type="scientific">Chromera velia CCMP2878</name>
    <dbReference type="NCBI Taxonomy" id="1169474"/>
    <lineage>
        <taxon>Eukaryota</taxon>
        <taxon>Sar</taxon>
        <taxon>Alveolata</taxon>
        <taxon>Colpodellida</taxon>
        <taxon>Chromeraceae</taxon>
        <taxon>Chromera</taxon>
    </lineage>
</organism>
<dbReference type="SUPFAM" id="SSF53098">
    <property type="entry name" value="Ribonuclease H-like"/>
    <property type="match status" value="1"/>
</dbReference>
<accession>A0A0G4GV28</accession>
<dbReference type="PANTHER" id="PTHR46564">
    <property type="entry name" value="TRANSPOSASE"/>
    <property type="match status" value="1"/>
</dbReference>
<dbReference type="PANTHER" id="PTHR46564:SF1">
    <property type="entry name" value="TRANSPOSASE"/>
    <property type="match status" value="1"/>
</dbReference>
<dbReference type="Gene3D" id="3.30.420.10">
    <property type="entry name" value="Ribonuclease H-like superfamily/Ribonuclease H"/>
    <property type="match status" value="1"/>
</dbReference>
<protein>
    <recommendedName>
        <fullName evidence="1">Tc1-like transposase DDE domain-containing protein</fullName>
    </recommendedName>
</protein>
<dbReference type="Pfam" id="PF13358">
    <property type="entry name" value="DDE_3"/>
    <property type="match status" value="1"/>
</dbReference>
<dbReference type="PhylomeDB" id="A0A0G4GV28"/>
<dbReference type="AlphaFoldDB" id="A0A0G4GV28"/>
<sequence>MGKRQAQKEKIEERRAKRVLSWKKFSGGVHYKRVAVDLTVLEKTAHRWRVQYDQGRSSDFAFKGPAKKLKTTDVQHLEQYRKSLKGTTMENFHRGAKLLLGVDFHYRTLCRAFRLAGYVSNKKSANQASEANPRYVRDFASVLNSLKDFGCGTDSFVFVDEAKCLMGDSYRARGWEKKGKTLYIPYSFSKKHVKVNVLAAMAVDGIVGTDVLPDLSVDSVLFEKWLEAFVLSRCGCFPGRRSVLIMDNASFHDAYRLWWLCWSKGVFLLFLPPYCPQFNAVEFLFWLLKARLKRHPFVTMLVGSVSLQRVVSLILEAFPISDCEYCIAKADVY</sequence>
<gene>
    <name evidence="2" type="ORF">Cvel_5257</name>
</gene>
<dbReference type="InterPro" id="IPR012337">
    <property type="entry name" value="RNaseH-like_sf"/>
</dbReference>